<feature type="transmembrane region" description="Helical" evidence="1">
    <location>
        <begin position="233"/>
        <end position="252"/>
    </location>
</feature>
<keyword evidence="3" id="KW-1185">Reference proteome</keyword>
<protein>
    <recommendedName>
        <fullName evidence="4">Lycopene cyclase domain-containing protein</fullName>
    </recommendedName>
</protein>
<accession>A0A8D5AH55</accession>
<evidence type="ECO:0008006" key="4">
    <source>
        <dbReference type="Google" id="ProtNLM"/>
    </source>
</evidence>
<dbReference type="KEGG" id="moz:MoryE10_17190"/>
<evidence type="ECO:0000313" key="2">
    <source>
        <dbReference type="EMBL" id="BBL71113.1"/>
    </source>
</evidence>
<dbReference type="Proteomes" id="UP000824988">
    <property type="component" value="Chromosome"/>
</dbReference>
<proteinExistence type="predicted"/>
<name>A0A8D5AH55_9GAMM</name>
<sequence length="321" mass="36514">MALTPEKDFKTFIAMIGVVTVPATLSLITADRAQTHVEPVVGSSPLGYTVSLSLFIIPILVILWWIHANDDEKFIQKSFWIAIAVLVPLGFLLDLFFGLTFFTFVNSQATLEIYAPGFDFATWSWERRIPIEEFVFYISGFVAVLLMYIWCDEYWLSAYNVPDYRQESAGIERIVMFHGKSVLVGLILIALGVVIKNGFPSPYQGGFPGYFTFLVVASFIPSAALFKTTFRFINWRAVSLCFFFVLLISLLWEATLASPYQWWGYNYKQMLGIVIDAWTLLPVEAVLVWMAVTFTTVIVYEAIKIWLNSRRSAKKAFLGLD</sequence>
<keyword evidence="1" id="KW-0472">Membrane</keyword>
<dbReference type="RefSeq" id="WP_054772969.1">
    <property type="nucleotide sequence ID" value="NZ_AP019782.1"/>
</dbReference>
<feature type="transmembrane region" description="Helical" evidence="1">
    <location>
        <begin position="12"/>
        <end position="30"/>
    </location>
</feature>
<feature type="transmembrane region" description="Helical" evidence="1">
    <location>
        <begin position="134"/>
        <end position="156"/>
    </location>
</feature>
<feature type="transmembrane region" description="Helical" evidence="1">
    <location>
        <begin position="46"/>
        <end position="66"/>
    </location>
</feature>
<gene>
    <name evidence="2" type="ORF">MoryE10_17190</name>
</gene>
<feature type="transmembrane region" description="Helical" evidence="1">
    <location>
        <begin position="78"/>
        <end position="102"/>
    </location>
</feature>
<feature type="transmembrane region" description="Helical" evidence="1">
    <location>
        <begin position="286"/>
        <end position="307"/>
    </location>
</feature>
<organism evidence="2 3">
    <name type="scientific">Methylogaea oryzae</name>
    <dbReference type="NCBI Taxonomy" id="1295382"/>
    <lineage>
        <taxon>Bacteria</taxon>
        <taxon>Pseudomonadati</taxon>
        <taxon>Pseudomonadota</taxon>
        <taxon>Gammaproteobacteria</taxon>
        <taxon>Methylococcales</taxon>
        <taxon>Methylococcaceae</taxon>
        <taxon>Methylogaea</taxon>
    </lineage>
</organism>
<evidence type="ECO:0000313" key="3">
    <source>
        <dbReference type="Proteomes" id="UP000824988"/>
    </source>
</evidence>
<keyword evidence="1" id="KW-0812">Transmembrane</keyword>
<keyword evidence="1" id="KW-1133">Transmembrane helix</keyword>
<dbReference type="AlphaFoldDB" id="A0A8D5AH55"/>
<evidence type="ECO:0000256" key="1">
    <source>
        <dbReference type="SAM" id="Phobius"/>
    </source>
</evidence>
<dbReference type="EMBL" id="AP019782">
    <property type="protein sequence ID" value="BBL71113.1"/>
    <property type="molecule type" value="Genomic_DNA"/>
</dbReference>
<feature type="transmembrane region" description="Helical" evidence="1">
    <location>
        <begin position="207"/>
        <end position="226"/>
    </location>
</feature>
<feature type="transmembrane region" description="Helical" evidence="1">
    <location>
        <begin position="177"/>
        <end position="195"/>
    </location>
</feature>
<reference evidence="2" key="1">
    <citation type="submission" date="2019-06" db="EMBL/GenBank/DDBJ databases">
        <title>Complete genome sequence of Methylogaea oryzae strain JCM16910.</title>
        <authorList>
            <person name="Asakawa S."/>
        </authorList>
    </citation>
    <scope>NUCLEOTIDE SEQUENCE</scope>
    <source>
        <strain evidence="2">E10</strain>
    </source>
</reference>